<organism evidence="1 2">
    <name type="scientific">Culex pipiens pipiens</name>
    <name type="common">Northern house mosquito</name>
    <dbReference type="NCBI Taxonomy" id="38569"/>
    <lineage>
        <taxon>Eukaryota</taxon>
        <taxon>Metazoa</taxon>
        <taxon>Ecdysozoa</taxon>
        <taxon>Arthropoda</taxon>
        <taxon>Hexapoda</taxon>
        <taxon>Insecta</taxon>
        <taxon>Pterygota</taxon>
        <taxon>Neoptera</taxon>
        <taxon>Endopterygota</taxon>
        <taxon>Diptera</taxon>
        <taxon>Nematocera</taxon>
        <taxon>Culicoidea</taxon>
        <taxon>Culicidae</taxon>
        <taxon>Culicinae</taxon>
        <taxon>Culicini</taxon>
        <taxon>Culex</taxon>
        <taxon>Culex</taxon>
    </lineage>
</organism>
<comment type="caution">
    <text evidence="1">The sequence shown here is derived from an EMBL/GenBank/DDBJ whole genome shotgun (WGS) entry which is preliminary data.</text>
</comment>
<accession>A0ABD1DMW3</accession>
<dbReference type="AlphaFoldDB" id="A0ABD1DMW3"/>
<protein>
    <submittedName>
        <fullName evidence="1">Uncharacterized protein</fullName>
    </submittedName>
</protein>
<name>A0ABD1DMW3_CULPP</name>
<dbReference type="EMBL" id="JBEHCU010005105">
    <property type="protein sequence ID" value="KAL1400877.1"/>
    <property type="molecule type" value="Genomic_DNA"/>
</dbReference>
<gene>
    <name evidence="1" type="ORF">pipiens_007066</name>
</gene>
<proteinExistence type="predicted"/>
<evidence type="ECO:0000313" key="1">
    <source>
        <dbReference type="EMBL" id="KAL1400877.1"/>
    </source>
</evidence>
<evidence type="ECO:0000313" key="2">
    <source>
        <dbReference type="Proteomes" id="UP001562425"/>
    </source>
</evidence>
<sequence>MTYSSETPKTTSPTNKHKVYRALRLIPKLNVSVAQSTIVQNVPQEVPETGLGHDLIRCEDVHLEQTQVVVTKTLVGRSLFNDNFEYLNNSNCELNCFCCHLRTRTSSIDTSRDFSDDEVASKKEEDIIIMGEEESPEPVPWSTTVQS</sequence>
<keyword evidence="2" id="KW-1185">Reference proteome</keyword>
<reference evidence="1 2" key="1">
    <citation type="submission" date="2024-05" db="EMBL/GenBank/DDBJ databases">
        <title>Culex pipiens pipiens assembly and annotation.</title>
        <authorList>
            <person name="Alout H."/>
            <person name="Durand T."/>
        </authorList>
    </citation>
    <scope>NUCLEOTIDE SEQUENCE [LARGE SCALE GENOMIC DNA]</scope>
    <source>
        <strain evidence="1">HA-2024</strain>
        <tissue evidence="1">Whole body</tissue>
    </source>
</reference>
<dbReference type="Proteomes" id="UP001562425">
    <property type="component" value="Unassembled WGS sequence"/>
</dbReference>